<dbReference type="InterPro" id="IPR011793">
    <property type="entry name" value="YbdK"/>
</dbReference>
<dbReference type="InterPro" id="IPR050141">
    <property type="entry name" value="GCL_type2/YbdK_subfam"/>
</dbReference>
<dbReference type="Pfam" id="PF04107">
    <property type="entry name" value="GCS2"/>
    <property type="match status" value="1"/>
</dbReference>
<name>A0A5B1CK99_9BACT</name>
<dbReference type="InterPro" id="IPR006336">
    <property type="entry name" value="GCS2"/>
</dbReference>
<evidence type="ECO:0000256" key="3">
    <source>
        <dbReference type="ARBA" id="ARBA00022840"/>
    </source>
</evidence>
<dbReference type="PANTHER" id="PTHR36510:SF1">
    <property type="entry name" value="GLUTAMATE--CYSTEINE LIGASE 2-RELATED"/>
    <property type="match status" value="1"/>
</dbReference>
<organism evidence="6 7">
    <name type="scientific">Rubripirellula obstinata</name>
    <dbReference type="NCBI Taxonomy" id="406547"/>
    <lineage>
        <taxon>Bacteria</taxon>
        <taxon>Pseudomonadati</taxon>
        <taxon>Planctomycetota</taxon>
        <taxon>Planctomycetia</taxon>
        <taxon>Pirellulales</taxon>
        <taxon>Pirellulaceae</taxon>
        <taxon>Rubripirellula</taxon>
    </lineage>
</organism>
<dbReference type="NCBIfam" id="TIGR02050">
    <property type="entry name" value="gshA_cyan_rel"/>
    <property type="match status" value="1"/>
</dbReference>
<dbReference type="GO" id="GO:0005524">
    <property type="term" value="F:ATP binding"/>
    <property type="evidence" value="ECO:0007669"/>
    <property type="project" value="UniProtKB-KW"/>
</dbReference>
<reference evidence="6 7" key="1">
    <citation type="submission" date="2019-08" db="EMBL/GenBank/DDBJ databases">
        <title>Deep-cultivation of Planctomycetes and their phenomic and genomic characterization uncovers novel biology.</title>
        <authorList>
            <person name="Wiegand S."/>
            <person name="Jogler M."/>
            <person name="Boedeker C."/>
            <person name="Pinto D."/>
            <person name="Vollmers J."/>
            <person name="Rivas-Marin E."/>
            <person name="Kohn T."/>
            <person name="Peeters S.H."/>
            <person name="Heuer A."/>
            <person name="Rast P."/>
            <person name="Oberbeckmann S."/>
            <person name="Bunk B."/>
            <person name="Jeske O."/>
            <person name="Meyerdierks A."/>
            <person name="Storesund J.E."/>
            <person name="Kallscheuer N."/>
            <person name="Luecker S."/>
            <person name="Lage O.M."/>
            <person name="Pohl T."/>
            <person name="Merkel B.J."/>
            <person name="Hornburger P."/>
            <person name="Mueller R.-W."/>
            <person name="Bruemmer F."/>
            <person name="Labrenz M."/>
            <person name="Spormann A.M."/>
            <person name="Op Den Camp H."/>
            <person name="Overmann J."/>
            <person name="Amann R."/>
            <person name="Jetten M.S.M."/>
            <person name="Mascher T."/>
            <person name="Medema M.H."/>
            <person name="Devos D.P."/>
            <person name="Kaster A.-K."/>
            <person name="Ovreas L."/>
            <person name="Rohde M."/>
            <person name="Galperin M.Y."/>
            <person name="Jogler C."/>
        </authorList>
    </citation>
    <scope>NUCLEOTIDE SEQUENCE [LARGE SCALE GENOMIC DNA]</scope>
    <source>
        <strain evidence="6 7">LF1</strain>
    </source>
</reference>
<dbReference type="OrthoDB" id="9769628at2"/>
<dbReference type="GO" id="GO:0042398">
    <property type="term" value="P:modified amino acid biosynthetic process"/>
    <property type="evidence" value="ECO:0007669"/>
    <property type="project" value="InterPro"/>
</dbReference>
<dbReference type="HAMAP" id="MF_01609">
    <property type="entry name" value="Glu_cys_ligase_2"/>
    <property type="match status" value="1"/>
</dbReference>
<keyword evidence="1 4" id="KW-0436">Ligase</keyword>
<dbReference type="Proteomes" id="UP000322699">
    <property type="component" value="Unassembled WGS sequence"/>
</dbReference>
<sequence length="381" mass="42724">MNQSIPTVGVEEEYQLVDPMTGELLPNCKDVMKTLRRSGDNDALDSDIQHELHLNQIEMASDVCNSLAEVRETLSATRSRLIEAAKANDCELASAGTNPLPLPNDSTMTPKDRYQSMTDRYQHIARELYIFGCHVHVAMEDRELGLQVMNRCRRWLPLLQAITANSPYWDGADTGYASFRRELWAQWPMAGPPPHFESLKDYESCVDELTNAGAIKDESFIYWDIRLPTKVPTIEFRGADVMTRVDETVGYVGLVRAMVMTAVKEIQRDQPPTIVRPSVLSYSLWHSARFGVTDQLIDVATCERVAASEWVSRVMDELDESLHETGERQPVDSFVQSVLDDGTGADRQRKAGDLADVVKIVVDETCPNQSVAELANSFGPR</sequence>
<comment type="similarity">
    <text evidence="4">Belongs to the glutamate--cysteine ligase type 2 family. YbdK subfamily.</text>
</comment>
<evidence type="ECO:0000313" key="6">
    <source>
        <dbReference type="EMBL" id="KAA1261478.1"/>
    </source>
</evidence>
<dbReference type="EMBL" id="VRLW01000001">
    <property type="protein sequence ID" value="KAA1261478.1"/>
    <property type="molecule type" value="Genomic_DNA"/>
</dbReference>
<comment type="function">
    <text evidence="4">ATP-dependent carboxylate-amine ligase which exhibits weak glutamate--cysteine ligase activity.</text>
</comment>
<evidence type="ECO:0000256" key="5">
    <source>
        <dbReference type="SAM" id="MobiDB-lite"/>
    </source>
</evidence>
<dbReference type="PANTHER" id="PTHR36510">
    <property type="entry name" value="GLUTAMATE--CYSTEINE LIGASE 2-RELATED"/>
    <property type="match status" value="1"/>
</dbReference>
<proteinExistence type="inferred from homology"/>
<evidence type="ECO:0000256" key="1">
    <source>
        <dbReference type="ARBA" id="ARBA00022598"/>
    </source>
</evidence>
<evidence type="ECO:0000256" key="4">
    <source>
        <dbReference type="HAMAP-Rule" id="MF_01609"/>
    </source>
</evidence>
<dbReference type="GO" id="GO:0004357">
    <property type="term" value="F:glutamate-cysteine ligase activity"/>
    <property type="evidence" value="ECO:0007669"/>
    <property type="project" value="UniProtKB-EC"/>
</dbReference>
<accession>A0A5B1CK99</accession>
<feature type="region of interest" description="Disordered" evidence="5">
    <location>
        <begin position="93"/>
        <end position="112"/>
    </location>
</feature>
<keyword evidence="7" id="KW-1185">Reference proteome</keyword>
<gene>
    <name evidence="6" type="primary">ybdK_2</name>
    <name evidence="6" type="ORF">LF1_40280</name>
</gene>
<comment type="caution">
    <text evidence="6">The sequence shown here is derived from an EMBL/GenBank/DDBJ whole genome shotgun (WGS) entry which is preliminary data.</text>
</comment>
<evidence type="ECO:0000256" key="2">
    <source>
        <dbReference type="ARBA" id="ARBA00022741"/>
    </source>
</evidence>
<dbReference type="SUPFAM" id="SSF55931">
    <property type="entry name" value="Glutamine synthetase/guanido kinase"/>
    <property type="match status" value="1"/>
</dbReference>
<dbReference type="InterPro" id="IPR014746">
    <property type="entry name" value="Gln_synth/guanido_kin_cat_dom"/>
</dbReference>
<dbReference type="RefSeq" id="WP_068264913.1">
    <property type="nucleotide sequence ID" value="NZ_LWSK01000072.1"/>
</dbReference>
<dbReference type="AlphaFoldDB" id="A0A5B1CK99"/>
<comment type="catalytic activity">
    <reaction evidence="4">
        <text>L-cysteine + L-glutamate + ATP = gamma-L-glutamyl-L-cysteine + ADP + phosphate + H(+)</text>
        <dbReference type="Rhea" id="RHEA:13285"/>
        <dbReference type="ChEBI" id="CHEBI:15378"/>
        <dbReference type="ChEBI" id="CHEBI:29985"/>
        <dbReference type="ChEBI" id="CHEBI:30616"/>
        <dbReference type="ChEBI" id="CHEBI:35235"/>
        <dbReference type="ChEBI" id="CHEBI:43474"/>
        <dbReference type="ChEBI" id="CHEBI:58173"/>
        <dbReference type="ChEBI" id="CHEBI:456216"/>
        <dbReference type="EC" id="6.3.2.2"/>
    </reaction>
</comment>
<evidence type="ECO:0000313" key="7">
    <source>
        <dbReference type="Proteomes" id="UP000322699"/>
    </source>
</evidence>
<keyword evidence="2 4" id="KW-0547">Nucleotide-binding</keyword>
<dbReference type="NCBIfam" id="NF010041">
    <property type="entry name" value="PRK13517.1-1"/>
    <property type="match status" value="1"/>
</dbReference>
<keyword evidence="3 4" id="KW-0067">ATP-binding</keyword>
<dbReference type="EC" id="6.3.2.2" evidence="4"/>
<protein>
    <recommendedName>
        <fullName evidence="4">Putative glutamate--cysteine ligase 2</fullName>
        <ecNumber evidence="4">6.3.2.2</ecNumber>
    </recommendedName>
    <alternativeName>
        <fullName evidence="4">Gamma-glutamylcysteine synthetase 2</fullName>
        <shortName evidence="4">GCS 2</shortName>
        <shortName evidence="4">Gamma-GCS 2</shortName>
    </alternativeName>
</protein>
<dbReference type="Gene3D" id="3.30.590.20">
    <property type="match status" value="1"/>
</dbReference>